<evidence type="ECO:0000313" key="2">
    <source>
        <dbReference type="EMBL" id="PMR78292.1"/>
    </source>
</evidence>
<dbReference type="OrthoDB" id="6058926at2"/>
<sequence>MYHSQGQYYKISTYHGWLIYLHAARYGFAILLVVFLAFDIAPLFLSSSAKHAFSGILGRPEPLIQQATQYVQRLFDSKVEADGYYFYFYLIVFSIISIVVTVASCYLANFLFGSRKRKEEIIQRIYKNHSVSDYLLLRLLSLRKKQLEEGVLPADLTYVLVTMNNRKVYIGSIKHIPHPNEERTSSEEFLLVPHMSGFRDEEGMRLEITHYYEYESVNNIREEDSISLPKSDIVTIGPFTIGSHKKVLSQHGGSLKRPTKIEGFIKVMPQEAAMTKLERIYSRVK</sequence>
<comment type="caution">
    <text evidence="2">The sequence shown here is derived from an EMBL/GenBank/DDBJ whole genome shotgun (WGS) entry which is preliminary data.</text>
</comment>
<evidence type="ECO:0000256" key="1">
    <source>
        <dbReference type="SAM" id="Phobius"/>
    </source>
</evidence>
<feature type="transmembrane region" description="Helical" evidence="1">
    <location>
        <begin position="26"/>
        <end position="45"/>
    </location>
</feature>
<gene>
    <name evidence="2" type="ORF">C1H70_16145</name>
</gene>
<feature type="transmembrane region" description="Helical" evidence="1">
    <location>
        <begin position="84"/>
        <end position="108"/>
    </location>
</feature>
<accession>A0A2N7UCW6</accession>
<proteinExistence type="predicted"/>
<protein>
    <submittedName>
        <fullName evidence="2">Uncharacterized protein</fullName>
    </submittedName>
</protein>
<keyword evidence="1" id="KW-1133">Transmembrane helix</keyword>
<keyword evidence="1" id="KW-0472">Membrane</keyword>
<keyword evidence="3" id="KW-1185">Reference proteome</keyword>
<organism evidence="2 3">
    <name type="scientific">Halomonas urumqiensis</name>
    <dbReference type="NCBI Taxonomy" id="1684789"/>
    <lineage>
        <taxon>Bacteria</taxon>
        <taxon>Pseudomonadati</taxon>
        <taxon>Pseudomonadota</taxon>
        <taxon>Gammaproteobacteria</taxon>
        <taxon>Oceanospirillales</taxon>
        <taxon>Halomonadaceae</taxon>
        <taxon>Halomonas</taxon>
    </lineage>
</organism>
<keyword evidence="1" id="KW-0812">Transmembrane</keyword>
<evidence type="ECO:0000313" key="3">
    <source>
        <dbReference type="Proteomes" id="UP000235547"/>
    </source>
</evidence>
<dbReference type="Proteomes" id="UP000235547">
    <property type="component" value="Unassembled WGS sequence"/>
</dbReference>
<reference evidence="2 3" key="1">
    <citation type="submission" date="2018-01" db="EMBL/GenBank/DDBJ databases">
        <title>Halomonas endophytica sp. nov., isolated from storage liquid in the stems of Populus euphratica.</title>
        <authorList>
            <person name="Chen C."/>
        </authorList>
    </citation>
    <scope>NUCLEOTIDE SEQUENCE [LARGE SCALE GENOMIC DNA]</scope>
    <source>
        <strain evidence="2 3">BZ-SZ-XJ27</strain>
    </source>
</reference>
<dbReference type="EMBL" id="PNRG01000033">
    <property type="protein sequence ID" value="PMR78292.1"/>
    <property type="molecule type" value="Genomic_DNA"/>
</dbReference>
<dbReference type="AlphaFoldDB" id="A0A2N7UCW6"/>
<name>A0A2N7UCW6_9GAMM</name>
<dbReference type="RefSeq" id="WP_102589355.1">
    <property type="nucleotide sequence ID" value="NZ_BNAE01000001.1"/>
</dbReference>